<dbReference type="OrthoDB" id="6236007at2759"/>
<evidence type="ECO:0000256" key="3">
    <source>
        <dbReference type="ARBA" id="ARBA00023157"/>
    </source>
</evidence>
<organism evidence="6 7">
    <name type="scientific">Fopius arisanus</name>
    <dbReference type="NCBI Taxonomy" id="64838"/>
    <lineage>
        <taxon>Eukaryota</taxon>
        <taxon>Metazoa</taxon>
        <taxon>Ecdysozoa</taxon>
        <taxon>Arthropoda</taxon>
        <taxon>Hexapoda</taxon>
        <taxon>Insecta</taxon>
        <taxon>Pterygota</taxon>
        <taxon>Neoptera</taxon>
        <taxon>Endopterygota</taxon>
        <taxon>Hymenoptera</taxon>
        <taxon>Apocrita</taxon>
        <taxon>Ichneumonoidea</taxon>
        <taxon>Braconidae</taxon>
        <taxon>Opiinae</taxon>
        <taxon>Fopius</taxon>
    </lineage>
</organism>
<comment type="similarity">
    <text evidence="1">Belongs to the serine protease inhibitor-like (TIL domain-containing) family.</text>
</comment>
<keyword evidence="3" id="KW-1015">Disulfide bond</keyword>
<sequence>MSRTKLVCVFIIAVVNGIFTAELSRFNPGSNDICGKNQIWTECGAACPDRCIRHPNRICPIENCVRGCDCSPGFVLDENLECVHPSECPGGGIHVAVLENKYSYGMYEII</sequence>
<dbReference type="RefSeq" id="XP_011304555.1">
    <property type="nucleotide sequence ID" value="XM_011306253.1"/>
</dbReference>
<dbReference type="InterPro" id="IPR002919">
    <property type="entry name" value="TIL_dom"/>
</dbReference>
<dbReference type="Gene3D" id="2.10.25.10">
    <property type="entry name" value="Laminin"/>
    <property type="match status" value="1"/>
</dbReference>
<dbReference type="AlphaFoldDB" id="A0A9R1T810"/>
<dbReference type="KEGG" id="fas:105267412"/>
<keyword evidence="4" id="KW-0732">Signal</keyword>
<evidence type="ECO:0000256" key="1">
    <source>
        <dbReference type="ARBA" id="ARBA00007611"/>
    </source>
</evidence>
<feature type="chain" id="PRO_5040459062" evidence="4">
    <location>
        <begin position="21"/>
        <end position="110"/>
    </location>
</feature>
<dbReference type="Proteomes" id="UP000694866">
    <property type="component" value="Unplaced"/>
</dbReference>
<keyword evidence="2" id="KW-0646">Protease inhibitor</keyword>
<dbReference type="PANTHER" id="PTHR23259">
    <property type="entry name" value="RIDDLE"/>
    <property type="match status" value="1"/>
</dbReference>
<proteinExistence type="inferred from homology"/>
<keyword evidence="6" id="KW-1185">Reference proteome</keyword>
<feature type="domain" description="TIL" evidence="5">
    <location>
        <begin position="34"/>
        <end position="88"/>
    </location>
</feature>
<reference evidence="7" key="1">
    <citation type="submission" date="2025-08" db="UniProtKB">
        <authorList>
            <consortium name="RefSeq"/>
        </authorList>
    </citation>
    <scope>IDENTIFICATION</scope>
    <source>
        <strain evidence="7">USDA-PBARC FA_bdor</strain>
        <tissue evidence="7">Whole organism</tissue>
    </source>
</reference>
<dbReference type="InterPro" id="IPR036084">
    <property type="entry name" value="Ser_inhib-like_sf"/>
</dbReference>
<dbReference type="SUPFAM" id="SSF57567">
    <property type="entry name" value="Serine protease inhibitors"/>
    <property type="match status" value="1"/>
</dbReference>
<dbReference type="PANTHER" id="PTHR23259:SF70">
    <property type="entry name" value="ACCESSORY GLAND PROTEIN ACP62F-RELATED"/>
    <property type="match status" value="1"/>
</dbReference>
<dbReference type="CDD" id="cd19941">
    <property type="entry name" value="TIL"/>
    <property type="match status" value="1"/>
</dbReference>
<evidence type="ECO:0000313" key="7">
    <source>
        <dbReference type="RefSeq" id="XP_011304555.1"/>
    </source>
</evidence>
<dbReference type="GeneID" id="105267412"/>
<name>A0A9R1T810_9HYME</name>
<evidence type="ECO:0000313" key="6">
    <source>
        <dbReference type="Proteomes" id="UP000694866"/>
    </source>
</evidence>
<evidence type="ECO:0000256" key="2">
    <source>
        <dbReference type="ARBA" id="ARBA00022690"/>
    </source>
</evidence>
<gene>
    <name evidence="7" type="primary">LOC105267412</name>
</gene>
<evidence type="ECO:0000256" key="4">
    <source>
        <dbReference type="SAM" id="SignalP"/>
    </source>
</evidence>
<dbReference type="GO" id="GO:0030414">
    <property type="term" value="F:peptidase inhibitor activity"/>
    <property type="evidence" value="ECO:0007669"/>
    <property type="project" value="UniProtKB-KW"/>
</dbReference>
<dbReference type="InterPro" id="IPR051368">
    <property type="entry name" value="SerProtInhib-TIL_Domain"/>
</dbReference>
<feature type="signal peptide" evidence="4">
    <location>
        <begin position="1"/>
        <end position="20"/>
    </location>
</feature>
<accession>A0A9R1T810</accession>
<evidence type="ECO:0000259" key="5">
    <source>
        <dbReference type="Pfam" id="PF01826"/>
    </source>
</evidence>
<dbReference type="Pfam" id="PF01826">
    <property type="entry name" value="TIL"/>
    <property type="match status" value="1"/>
</dbReference>
<protein>
    <submittedName>
        <fullName evidence="7">Cysteine-rich venom protein 6</fullName>
    </submittedName>
</protein>